<sequence length="69" mass="7728">MALDRKGLTCGVIHWLTVCCFILYCVCAFNCKHCKHTAMQSHAKQCAGADRGENCIVYIQFSPSVEMQN</sequence>
<evidence type="ECO:0008006" key="4">
    <source>
        <dbReference type="Google" id="ProtNLM"/>
    </source>
</evidence>
<accession>A0ABN9DCD4</accession>
<reference evidence="2" key="1">
    <citation type="submission" date="2023-05" db="EMBL/GenBank/DDBJ databases">
        <authorList>
            <person name="Stuckert A."/>
        </authorList>
    </citation>
    <scope>NUCLEOTIDE SEQUENCE</scope>
</reference>
<name>A0ABN9DCD4_9NEOB</name>
<feature type="transmembrane region" description="Helical" evidence="1">
    <location>
        <begin position="12"/>
        <end position="31"/>
    </location>
</feature>
<keyword evidence="1" id="KW-1133">Transmembrane helix</keyword>
<evidence type="ECO:0000313" key="3">
    <source>
        <dbReference type="Proteomes" id="UP001162483"/>
    </source>
</evidence>
<dbReference type="EMBL" id="CATNWA010014185">
    <property type="protein sequence ID" value="CAI9568712.1"/>
    <property type="molecule type" value="Genomic_DNA"/>
</dbReference>
<keyword evidence="1" id="KW-0812">Transmembrane</keyword>
<organism evidence="2 3">
    <name type="scientific">Staurois parvus</name>
    <dbReference type="NCBI Taxonomy" id="386267"/>
    <lineage>
        <taxon>Eukaryota</taxon>
        <taxon>Metazoa</taxon>
        <taxon>Chordata</taxon>
        <taxon>Craniata</taxon>
        <taxon>Vertebrata</taxon>
        <taxon>Euteleostomi</taxon>
        <taxon>Amphibia</taxon>
        <taxon>Batrachia</taxon>
        <taxon>Anura</taxon>
        <taxon>Neobatrachia</taxon>
        <taxon>Ranoidea</taxon>
        <taxon>Ranidae</taxon>
        <taxon>Staurois</taxon>
    </lineage>
</organism>
<evidence type="ECO:0000313" key="2">
    <source>
        <dbReference type="EMBL" id="CAI9568712.1"/>
    </source>
</evidence>
<evidence type="ECO:0000256" key="1">
    <source>
        <dbReference type="SAM" id="Phobius"/>
    </source>
</evidence>
<comment type="caution">
    <text evidence="2">The sequence shown here is derived from an EMBL/GenBank/DDBJ whole genome shotgun (WGS) entry which is preliminary data.</text>
</comment>
<protein>
    <recommendedName>
        <fullName evidence="4">Secreted protein</fullName>
    </recommendedName>
</protein>
<feature type="non-terminal residue" evidence="2">
    <location>
        <position position="69"/>
    </location>
</feature>
<keyword evidence="1" id="KW-0472">Membrane</keyword>
<gene>
    <name evidence="2" type="ORF">SPARVUS_LOCUS6796776</name>
</gene>
<keyword evidence="3" id="KW-1185">Reference proteome</keyword>
<proteinExistence type="predicted"/>
<dbReference type="Proteomes" id="UP001162483">
    <property type="component" value="Unassembled WGS sequence"/>
</dbReference>